<feature type="domain" description="Amidohydrolase 3" evidence="2">
    <location>
        <begin position="95"/>
        <end position="582"/>
    </location>
</feature>
<dbReference type="SUPFAM" id="SSF51338">
    <property type="entry name" value="Composite domain of metallo-dependent hydrolases"/>
    <property type="match status" value="1"/>
</dbReference>
<dbReference type="Gene3D" id="3.10.310.70">
    <property type="match status" value="1"/>
</dbReference>
<dbReference type="PANTHER" id="PTHR22642">
    <property type="entry name" value="IMIDAZOLONEPROPIONASE"/>
    <property type="match status" value="1"/>
</dbReference>
<gene>
    <name evidence="3" type="ORF">SAMN05216212_2262</name>
</gene>
<dbReference type="PANTHER" id="PTHR22642:SF2">
    <property type="entry name" value="PROTEIN LONG AFTER FAR-RED 3"/>
    <property type="match status" value="1"/>
</dbReference>
<evidence type="ECO:0000313" key="4">
    <source>
        <dbReference type="Proteomes" id="UP000199305"/>
    </source>
</evidence>
<proteinExistence type="predicted"/>
<protein>
    <recommendedName>
        <fullName evidence="2">Amidohydrolase 3 domain-containing protein</fullName>
    </recommendedName>
</protein>
<evidence type="ECO:0000313" key="3">
    <source>
        <dbReference type="EMBL" id="SDK39516.1"/>
    </source>
</evidence>
<dbReference type="Proteomes" id="UP000199305">
    <property type="component" value="Unassembled WGS sequence"/>
</dbReference>
<dbReference type="OrthoDB" id="5734927at2"/>
<dbReference type="EMBL" id="FNFH01000004">
    <property type="protein sequence ID" value="SDK39516.1"/>
    <property type="molecule type" value="Genomic_DNA"/>
</dbReference>
<dbReference type="SUPFAM" id="SSF51556">
    <property type="entry name" value="Metallo-dependent hydrolases"/>
    <property type="match status" value="1"/>
</dbReference>
<dbReference type="Pfam" id="PF07969">
    <property type="entry name" value="Amidohydro_3"/>
    <property type="match status" value="1"/>
</dbReference>
<dbReference type="InterPro" id="IPR033932">
    <property type="entry name" value="YtcJ-like"/>
</dbReference>
<organism evidence="3 4">
    <name type="scientific">Microbulbifer yueqingensis</name>
    <dbReference type="NCBI Taxonomy" id="658219"/>
    <lineage>
        <taxon>Bacteria</taxon>
        <taxon>Pseudomonadati</taxon>
        <taxon>Pseudomonadota</taxon>
        <taxon>Gammaproteobacteria</taxon>
        <taxon>Cellvibrionales</taxon>
        <taxon>Microbulbiferaceae</taxon>
        <taxon>Microbulbifer</taxon>
    </lineage>
</organism>
<accession>A0A1G9BJ52</accession>
<dbReference type="CDD" id="cd01300">
    <property type="entry name" value="YtcJ_like"/>
    <property type="match status" value="1"/>
</dbReference>
<dbReference type="AlphaFoldDB" id="A0A1G9BJ52"/>
<dbReference type="RefSeq" id="WP_091513713.1">
    <property type="nucleotide sequence ID" value="NZ_FNFH01000004.1"/>
</dbReference>
<dbReference type="GO" id="GO:0016810">
    <property type="term" value="F:hydrolase activity, acting on carbon-nitrogen (but not peptide) bonds"/>
    <property type="evidence" value="ECO:0007669"/>
    <property type="project" value="InterPro"/>
</dbReference>
<evidence type="ECO:0000259" key="2">
    <source>
        <dbReference type="Pfam" id="PF07969"/>
    </source>
</evidence>
<keyword evidence="4" id="KW-1185">Reference proteome</keyword>
<name>A0A1G9BJ52_9GAMM</name>
<feature type="compositionally biased region" description="Low complexity" evidence="1">
    <location>
        <begin position="23"/>
        <end position="44"/>
    </location>
</feature>
<dbReference type="PROSITE" id="PS51257">
    <property type="entry name" value="PROKAR_LIPOPROTEIN"/>
    <property type="match status" value="1"/>
</dbReference>
<dbReference type="InterPro" id="IPR013108">
    <property type="entry name" value="Amidohydro_3"/>
</dbReference>
<dbReference type="InterPro" id="IPR011059">
    <property type="entry name" value="Metal-dep_hydrolase_composite"/>
</dbReference>
<dbReference type="Gene3D" id="2.30.40.10">
    <property type="entry name" value="Urease, subunit C, domain 1"/>
    <property type="match status" value="1"/>
</dbReference>
<dbReference type="InterPro" id="IPR032466">
    <property type="entry name" value="Metal_Hydrolase"/>
</dbReference>
<sequence>MGRPWILGTLLLALAACGPESPPGAERQPGAAAPQQPGTGAQEAAPAADLVLRNAYIYTVDSERRIAQALAVRGGRIVYVGSDDGARPYIGDGTRVEDLDGKLVLPGFIDSYMYVGNLAGEVDLYDGDSIADYQQAVAQFIEAHPQRQLVVGRGWDGSTFSEGTPHKAQLDQVNDLVPIVLYAADHHTIWTNSEAIAAAGIDNDTPDPEGGVIERDETGLVTGVFRGRSAMALVEKIIPPKNEADYRAQIRAAQDALARRGITTVHDAYIRPTEDRSKLDAYQKMAGLKNLTVRVRGSFSLAPGAGEKEIQFLKTLSEKYRDEDFQVHSARLVTDGGVAAARALLKQPYRDRPDHRGAQRFGQKDLNQMVKLANAARLQVMLRTVGDAAVDMALTAFAHSRDINGPEDLRNALVHLRLVDQQDLQRFVETRTVALVLPYRLDRGASLRAQGLPQLGDTRAAAQYPLQSLFDAGITVAAGSNRPGSSPGNPLAGIQLGVTRGEAGGGSDPAAGDGAGVSVEEMVAAFTINGAFANRLEEQTGSLEPGKWADMVVLDRNLFQVAPQEIASTRVLQTYYRGRQVFGAGE</sequence>
<dbReference type="Gene3D" id="3.20.20.140">
    <property type="entry name" value="Metal-dependent hydrolases"/>
    <property type="match status" value="1"/>
</dbReference>
<reference evidence="4" key="1">
    <citation type="submission" date="2016-10" db="EMBL/GenBank/DDBJ databases">
        <authorList>
            <person name="Varghese N."/>
            <person name="Submissions S."/>
        </authorList>
    </citation>
    <scope>NUCLEOTIDE SEQUENCE [LARGE SCALE GENOMIC DNA]</scope>
    <source>
        <strain evidence="4">CGMCC 1.10658</strain>
    </source>
</reference>
<dbReference type="STRING" id="658219.SAMN05216212_2262"/>
<feature type="region of interest" description="Disordered" evidence="1">
    <location>
        <begin position="20"/>
        <end position="44"/>
    </location>
</feature>
<evidence type="ECO:0000256" key="1">
    <source>
        <dbReference type="SAM" id="MobiDB-lite"/>
    </source>
</evidence>